<dbReference type="AlphaFoldDB" id="A0AA49GI53"/>
<dbReference type="NCBIfam" id="TIGR02937">
    <property type="entry name" value="sigma70-ECF"/>
    <property type="match status" value="1"/>
</dbReference>
<dbReference type="EMBL" id="CP120682">
    <property type="protein sequence ID" value="WKN34101.1"/>
    <property type="molecule type" value="Genomic_DNA"/>
</dbReference>
<dbReference type="InterPro" id="IPR036388">
    <property type="entry name" value="WH-like_DNA-bd_sf"/>
</dbReference>
<sequence length="184" mass="22602">MSDNDIIKYIREGDQLVTTRTYQQYRKEFIRWVRKKYHCSEDDAKEYYQLAFFTFYNQILSGKLTHITASIKTYLFGIGKNKFYQQQRDDSRYEHTLIEEQTKDYEQETDQKKEKEHIYERMEEALNKLGEPCRQILMMVYYENRSMEYITERLGYKNAATTKNQKYKCMQRLRKMLDDNSQNR</sequence>
<reference evidence="7" key="1">
    <citation type="journal article" date="2023" name="Comput. Struct. Biotechnol. J.">
        <title>Discovery of a novel marine Bacteroidetes with a rich repertoire of carbohydrate-active enzymes.</title>
        <authorList>
            <person name="Chen B."/>
            <person name="Liu G."/>
            <person name="Chen Q."/>
            <person name="Wang H."/>
            <person name="Liu L."/>
            <person name="Tang K."/>
        </authorList>
    </citation>
    <scope>NUCLEOTIDE SEQUENCE</scope>
    <source>
        <strain evidence="7">TK19036</strain>
    </source>
</reference>
<dbReference type="Gene3D" id="1.10.1740.10">
    <property type="match status" value="1"/>
</dbReference>
<dbReference type="InterPro" id="IPR013324">
    <property type="entry name" value="RNA_pol_sigma_r3/r4-like"/>
</dbReference>
<keyword evidence="2" id="KW-0805">Transcription regulation</keyword>
<accession>A0AA49GI53</accession>
<keyword evidence="4" id="KW-0238">DNA-binding</keyword>
<dbReference type="PANTHER" id="PTHR43133">
    <property type="entry name" value="RNA POLYMERASE ECF-TYPE SIGMA FACTO"/>
    <property type="match status" value="1"/>
</dbReference>
<dbReference type="InterPro" id="IPR013325">
    <property type="entry name" value="RNA_pol_sigma_r2"/>
</dbReference>
<dbReference type="InterPro" id="IPR014284">
    <property type="entry name" value="RNA_pol_sigma-70_dom"/>
</dbReference>
<reference evidence="7" key="2">
    <citation type="journal article" date="2024" name="Antonie Van Leeuwenhoek">
        <title>Roseihalotalea indica gen. nov., sp. nov., a halophilic Bacteroidetes from mesopelagic Southwest Indian Ocean with higher carbohydrate metabolic potential.</title>
        <authorList>
            <person name="Chen B."/>
            <person name="Zhang M."/>
            <person name="Lin D."/>
            <person name="Ye J."/>
            <person name="Tang K."/>
        </authorList>
    </citation>
    <scope>NUCLEOTIDE SEQUENCE</scope>
    <source>
        <strain evidence="7">TK19036</strain>
    </source>
</reference>
<dbReference type="SUPFAM" id="SSF88946">
    <property type="entry name" value="Sigma2 domain of RNA polymerase sigma factors"/>
    <property type="match status" value="1"/>
</dbReference>
<keyword evidence="3" id="KW-0731">Sigma factor</keyword>
<feature type="coiled-coil region" evidence="6">
    <location>
        <begin position="98"/>
        <end position="125"/>
    </location>
</feature>
<dbReference type="GO" id="GO:0016987">
    <property type="term" value="F:sigma factor activity"/>
    <property type="evidence" value="ECO:0007669"/>
    <property type="project" value="UniProtKB-KW"/>
</dbReference>
<dbReference type="GO" id="GO:0003677">
    <property type="term" value="F:DNA binding"/>
    <property type="evidence" value="ECO:0007669"/>
    <property type="project" value="UniProtKB-KW"/>
</dbReference>
<dbReference type="GO" id="GO:0006352">
    <property type="term" value="P:DNA-templated transcription initiation"/>
    <property type="evidence" value="ECO:0007669"/>
    <property type="project" value="InterPro"/>
</dbReference>
<evidence type="ECO:0000256" key="5">
    <source>
        <dbReference type="ARBA" id="ARBA00023163"/>
    </source>
</evidence>
<evidence type="ECO:0000313" key="7">
    <source>
        <dbReference type="EMBL" id="WKN34101.1"/>
    </source>
</evidence>
<evidence type="ECO:0000256" key="4">
    <source>
        <dbReference type="ARBA" id="ARBA00023125"/>
    </source>
</evidence>
<protein>
    <submittedName>
        <fullName evidence="7">RNA polymerase sigma factor</fullName>
    </submittedName>
</protein>
<organism evidence="7">
    <name type="scientific">Roseihalotalea indica</name>
    <dbReference type="NCBI Taxonomy" id="2867963"/>
    <lineage>
        <taxon>Bacteria</taxon>
        <taxon>Pseudomonadati</taxon>
        <taxon>Bacteroidota</taxon>
        <taxon>Cytophagia</taxon>
        <taxon>Cytophagales</taxon>
        <taxon>Catalimonadaceae</taxon>
        <taxon>Roseihalotalea</taxon>
    </lineage>
</organism>
<dbReference type="PANTHER" id="PTHR43133:SF8">
    <property type="entry name" value="RNA POLYMERASE SIGMA FACTOR HI_1459-RELATED"/>
    <property type="match status" value="1"/>
</dbReference>
<dbReference type="SUPFAM" id="SSF88659">
    <property type="entry name" value="Sigma3 and sigma4 domains of RNA polymerase sigma factors"/>
    <property type="match status" value="1"/>
</dbReference>
<name>A0AA49GI53_9BACT</name>
<evidence type="ECO:0000256" key="1">
    <source>
        <dbReference type="ARBA" id="ARBA00010641"/>
    </source>
</evidence>
<gene>
    <name evidence="7" type="ORF">K4G66_17115</name>
</gene>
<comment type="similarity">
    <text evidence="1">Belongs to the sigma-70 factor family. ECF subfamily.</text>
</comment>
<keyword evidence="6" id="KW-0175">Coiled coil</keyword>
<evidence type="ECO:0000256" key="2">
    <source>
        <dbReference type="ARBA" id="ARBA00023015"/>
    </source>
</evidence>
<dbReference type="Gene3D" id="1.10.10.10">
    <property type="entry name" value="Winged helix-like DNA-binding domain superfamily/Winged helix DNA-binding domain"/>
    <property type="match status" value="1"/>
</dbReference>
<dbReference type="InterPro" id="IPR039425">
    <property type="entry name" value="RNA_pol_sigma-70-like"/>
</dbReference>
<evidence type="ECO:0000256" key="3">
    <source>
        <dbReference type="ARBA" id="ARBA00023082"/>
    </source>
</evidence>
<evidence type="ECO:0000256" key="6">
    <source>
        <dbReference type="SAM" id="Coils"/>
    </source>
</evidence>
<keyword evidence="5" id="KW-0804">Transcription</keyword>
<proteinExistence type="inferred from homology"/>